<evidence type="ECO:0000313" key="1">
    <source>
        <dbReference type="EMBL" id="KAG8204427.1"/>
    </source>
</evidence>
<comment type="caution">
    <text evidence="1">The sequence shown here is derived from an EMBL/GenBank/DDBJ whole genome shotgun (WGS) entry which is preliminary data.</text>
</comment>
<gene>
    <name evidence="1" type="primary">ERF2</name>
    <name evidence="1" type="ORF">GWM34_00222</name>
</gene>
<protein>
    <submittedName>
        <fullName evidence="1">ERF2</fullName>
    </submittedName>
</protein>
<proteinExistence type="predicted"/>
<dbReference type="EMBL" id="JAENJO010000001">
    <property type="protein sequence ID" value="KAG8204427.1"/>
    <property type="molecule type" value="Genomic_DNA"/>
</dbReference>
<organism evidence="1 2">
    <name type="scientific">Candida africana</name>
    <dbReference type="NCBI Taxonomy" id="241526"/>
    <lineage>
        <taxon>Eukaryota</taxon>
        <taxon>Fungi</taxon>
        <taxon>Dikarya</taxon>
        <taxon>Ascomycota</taxon>
        <taxon>Saccharomycotina</taxon>
        <taxon>Pichiomycetes</taxon>
        <taxon>Debaryomycetaceae</taxon>
        <taxon>Candida/Lodderomyces clade</taxon>
        <taxon>Candida</taxon>
    </lineage>
</organism>
<keyword evidence="2" id="KW-1185">Reference proteome</keyword>
<feature type="non-terminal residue" evidence="1">
    <location>
        <position position="1"/>
    </location>
</feature>
<name>A0ACB7FSW7_9ASCO</name>
<dbReference type="Proteomes" id="UP000742417">
    <property type="component" value="Unassembled WGS sequence"/>
</dbReference>
<reference evidence="1" key="1">
    <citation type="submission" date="2020-12" db="EMBL/GenBank/DDBJ databases">
        <title>Draft Genome of Candida africana.</title>
        <authorList>
            <person name="Ayanbimpe G.M."/>
            <person name="Enweani I.B."/>
            <person name="Aguiyi J.C."/>
            <person name="Nnadi U.P."/>
            <person name="Izam Y."/>
            <person name="Ubani A."/>
            <person name="Ngene A.C."/>
        </authorList>
    </citation>
    <scope>NUCLEOTIDE SEQUENCE</scope>
    <source>
        <strain evidence="1">CEC4854</strain>
    </source>
</reference>
<sequence length="514" mass="59376">MVSPSSPESNDDDDLTNADSAITPATSTITTDSPTKSSFDDYQLLSSIRIPITRRITPSLSPQYEESNISTTTSATTTTTQQQHQQQQQLQQQQQQLRQMSSLLASKIEQAKTDVLNNKKISFIHRFITNWLIMDPNLISHYNNTNTRRFKNYQIENQGQLNFIYFLGGRLHTIKTKYPINLITLSLIIIPGVLYIIFELSWQWRNFSPIIVIIFLYIWIISIFHFFKLSTGDAGKLPKNIHLPKKLITITTTTTTTTTNDNEIDHRNNYKVMGSPPDEYFNTVTLPYWKTNNDNTKISKLANAYHSHGVQVKYCGTCHIWRPSRTSHCNTCQQCILNHDHHCIFLNNCIGQRNYKFFLWFLLYIVIACLYLLIISILQLCHYKFASHKELEIITTFNQSIKTHPISLLLLIYSCLAICYPGLLLAFHIFLTSQNITTREYLNFVYKKPSKSTDGGDGTRGFVNVYNTHSIWENLYINWLGKSNGVNLTFPRDYYHQGDIRFANIEPLGTFTNK</sequence>
<accession>A0ACB7FSW7</accession>
<evidence type="ECO:0000313" key="2">
    <source>
        <dbReference type="Proteomes" id="UP000742417"/>
    </source>
</evidence>